<organism evidence="5 6">
    <name type="scientific">Punica granatum</name>
    <name type="common">Pomegranate</name>
    <dbReference type="NCBI Taxonomy" id="22663"/>
    <lineage>
        <taxon>Eukaryota</taxon>
        <taxon>Viridiplantae</taxon>
        <taxon>Streptophyta</taxon>
        <taxon>Embryophyta</taxon>
        <taxon>Tracheophyta</taxon>
        <taxon>Spermatophyta</taxon>
        <taxon>Magnoliopsida</taxon>
        <taxon>eudicotyledons</taxon>
        <taxon>Gunneridae</taxon>
        <taxon>Pentapetalae</taxon>
        <taxon>rosids</taxon>
        <taxon>malvids</taxon>
        <taxon>Myrtales</taxon>
        <taxon>Lythraceae</taxon>
        <taxon>Punica</taxon>
    </lineage>
</organism>
<comment type="caution">
    <text evidence="5">The sequence shown here is derived from an EMBL/GenBank/DDBJ whole genome shotgun (WGS) entry which is preliminary data.</text>
</comment>
<gene>
    <name evidence="5" type="ORF">CDL15_Pgr005642</name>
</gene>
<dbReference type="Proteomes" id="UP000197138">
    <property type="component" value="Unassembled WGS sequence"/>
</dbReference>
<keyword evidence="1" id="KW-0489">Methyltransferase</keyword>
<dbReference type="CDD" id="cd10527">
    <property type="entry name" value="SET_LSMT"/>
    <property type="match status" value="1"/>
</dbReference>
<dbReference type="InterPro" id="IPR036464">
    <property type="entry name" value="Rubisco_LSMT_subst-bd_sf"/>
</dbReference>
<dbReference type="GO" id="GO:0016279">
    <property type="term" value="F:protein-lysine N-methyltransferase activity"/>
    <property type="evidence" value="ECO:0007669"/>
    <property type="project" value="TreeGrafter"/>
</dbReference>
<dbReference type="Gene3D" id="3.90.1410.10">
    <property type="entry name" value="set domain protein methyltransferase, domain 1"/>
    <property type="match status" value="1"/>
</dbReference>
<dbReference type="AlphaFoldDB" id="A0A218WF75"/>
<evidence type="ECO:0000259" key="4">
    <source>
        <dbReference type="Pfam" id="PF09273"/>
    </source>
</evidence>
<dbReference type="Gene3D" id="3.90.1420.10">
    <property type="entry name" value="Rubisco LSMT, substrate-binding domain"/>
    <property type="match status" value="1"/>
</dbReference>
<dbReference type="SUPFAM" id="SSF81822">
    <property type="entry name" value="RuBisCo LSMT C-terminal, substrate-binding domain"/>
    <property type="match status" value="1"/>
</dbReference>
<protein>
    <recommendedName>
        <fullName evidence="4">Rubisco LSMT substrate-binding domain-containing protein</fullName>
    </recommendedName>
</protein>
<keyword evidence="3" id="KW-0949">S-adenosyl-L-methionine</keyword>
<dbReference type="InterPro" id="IPR015353">
    <property type="entry name" value="Rubisco_LSMT_subst-bd"/>
</dbReference>
<evidence type="ECO:0000256" key="2">
    <source>
        <dbReference type="ARBA" id="ARBA00022679"/>
    </source>
</evidence>
<proteinExistence type="predicted"/>
<dbReference type="FunFam" id="3.90.1420.10:FF:000003">
    <property type="entry name" value="Rubisco methyltransferase family protein"/>
    <property type="match status" value="1"/>
</dbReference>
<accession>A0A218WF75</accession>
<evidence type="ECO:0000313" key="5">
    <source>
        <dbReference type="EMBL" id="OWM71455.1"/>
    </source>
</evidence>
<dbReference type="GO" id="GO:0009570">
    <property type="term" value="C:chloroplast stroma"/>
    <property type="evidence" value="ECO:0007669"/>
    <property type="project" value="TreeGrafter"/>
</dbReference>
<sequence>MDISPLRRHCISPPPPRPLSALPRLSVSLRRSPWLASSFLSIHRRRNLCCASSSSETLVEEGRRHGEAIVSKKGDEEFGDLKSWMHRNGLPPCKVMLKERPSHDKKHSPIHYVAASEDLQAGDVAFSVPNSLVVTLERVLGNETIGKGTHWVFHRRKSWGHFLKPVRVHLAGNVDTVDWNSPTAYAAELLATNKLSELACLALYLMYEKKQGKKSFWYPYIRELDRQRGRGQMAVESPLLWSESELDYLTGSPTKAEALERAEGIKREYNELDTVWFMAGSLFQQYPYDIPTEAFPFEIFKQAFVAVQSCVVHLQKVSLARRFALVPLGPPLLAYRSNCKAMLTAVDGAVQLVVDRAYKAGESIVVWCGPQPNSKLLINYGFVDEDNAYDRLVVEAALNTDDPQYQDKRMVAQRNGKLSIQTFHVYAGKEREAILDMLPYLRLGYVSDPSEMQSVISSQGPICLVSPCMERAVLDQLADYFKSRLARYPTTLSEDESLLADPTLNPKKRVATQLVRSEKKMLTACLQAAVDLIDQLPDHTVSPCPAPYAPIFK</sequence>
<dbReference type="SUPFAM" id="SSF82199">
    <property type="entry name" value="SET domain"/>
    <property type="match status" value="1"/>
</dbReference>
<name>A0A218WF75_PUNGR</name>
<feature type="domain" description="Rubisco LSMT substrate-binding" evidence="4">
    <location>
        <begin position="400"/>
        <end position="522"/>
    </location>
</feature>
<dbReference type="GO" id="GO:0032259">
    <property type="term" value="P:methylation"/>
    <property type="evidence" value="ECO:0007669"/>
    <property type="project" value="UniProtKB-KW"/>
</dbReference>
<dbReference type="EMBL" id="MTKT01004399">
    <property type="protein sequence ID" value="OWM71455.1"/>
    <property type="molecule type" value="Genomic_DNA"/>
</dbReference>
<dbReference type="PANTHER" id="PTHR13271:SF9">
    <property type="entry name" value="RUBISCO METHYLTRANSFERASE FAMILY PROTEIN"/>
    <property type="match status" value="1"/>
</dbReference>
<dbReference type="Pfam" id="PF09273">
    <property type="entry name" value="Rubis-subs-bind"/>
    <property type="match status" value="1"/>
</dbReference>
<keyword evidence="2" id="KW-0808">Transferase</keyword>
<reference evidence="6" key="1">
    <citation type="journal article" date="2017" name="Plant J.">
        <title>The pomegranate (Punica granatum L.) genome and the genomics of punicalagin biosynthesis.</title>
        <authorList>
            <person name="Qin G."/>
            <person name="Xu C."/>
            <person name="Ming R."/>
            <person name="Tang H."/>
            <person name="Guyot R."/>
            <person name="Kramer E.M."/>
            <person name="Hu Y."/>
            <person name="Yi X."/>
            <person name="Qi Y."/>
            <person name="Xu X."/>
            <person name="Gao Z."/>
            <person name="Pan H."/>
            <person name="Jian J."/>
            <person name="Tian Y."/>
            <person name="Yue Z."/>
            <person name="Xu Y."/>
        </authorList>
    </citation>
    <scope>NUCLEOTIDE SEQUENCE [LARGE SCALE GENOMIC DNA]</scope>
    <source>
        <strain evidence="6">cv. Dabenzi</strain>
    </source>
</reference>
<evidence type="ECO:0000256" key="3">
    <source>
        <dbReference type="ARBA" id="ARBA00022691"/>
    </source>
</evidence>
<dbReference type="PANTHER" id="PTHR13271">
    <property type="entry name" value="UNCHARACTERIZED PUTATIVE METHYLTRANSFERASE"/>
    <property type="match status" value="1"/>
</dbReference>
<evidence type="ECO:0000256" key="1">
    <source>
        <dbReference type="ARBA" id="ARBA00022603"/>
    </source>
</evidence>
<evidence type="ECO:0000313" key="6">
    <source>
        <dbReference type="Proteomes" id="UP000197138"/>
    </source>
</evidence>
<dbReference type="InterPro" id="IPR046341">
    <property type="entry name" value="SET_dom_sf"/>
</dbReference>
<dbReference type="InterPro" id="IPR050600">
    <property type="entry name" value="SETD3_SETD6_MTase"/>
</dbReference>